<dbReference type="Pfam" id="PF00170">
    <property type="entry name" value="bZIP_1"/>
    <property type="match status" value="1"/>
</dbReference>
<dbReference type="GO" id="GO:0005634">
    <property type="term" value="C:nucleus"/>
    <property type="evidence" value="ECO:0007669"/>
    <property type="project" value="UniProtKB-SubCell"/>
</dbReference>
<dbReference type="CDD" id="cd14687">
    <property type="entry name" value="bZIP_ATF2"/>
    <property type="match status" value="1"/>
</dbReference>
<dbReference type="InterPro" id="IPR004827">
    <property type="entry name" value="bZIP"/>
</dbReference>
<keyword evidence="2" id="KW-0805">Transcription regulation</keyword>
<reference evidence="9" key="1">
    <citation type="submission" date="2023-03" db="EMBL/GenBank/DDBJ databases">
        <title>Mating type loci evolution in Malassezia.</title>
        <authorList>
            <person name="Coelho M.A."/>
        </authorList>
    </citation>
    <scope>NUCLEOTIDE SEQUENCE</scope>
    <source>
        <strain evidence="9">CBS 11721</strain>
    </source>
</reference>
<keyword evidence="3" id="KW-0238">DNA-binding</keyword>
<dbReference type="SMART" id="SM00338">
    <property type="entry name" value="BRLZ"/>
    <property type="match status" value="1"/>
</dbReference>
<accession>A0AAF0EYU3</accession>
<gene>
    <name evidence="9" type="primary">SKO1</name>
    <name evidence="9" type="ORF">MCUN1_002062</name>
</gene>
<feature type="region of interest" description="Disordered" evidence="7">
    <location>
        <begin position="79"/>
        <end position="103"/>
    </location>
</feature>
<evidence type="ECO:0000313" key="10">
    <source>
        <dbReference type="Proteomes" id="UP001219933"/>
    </source>
</evidence>
<organism evidence="9 10">
    <name type="scientific">Malassezia cuniculi</name>
    <dbReference type="NCBI Taxonomy" id="948313"/>
    <lineage>
        <taxon>Eukaryota</taxon>
        <taxon>Fungi</taxon>
        <taxon>Dikarya</taxon>
        <taxon>Basidiomycota</taxon>
        <taxon>Ustilaginomycotina</taxon>
        <taxon>Malasseziomycetes</taxon>
        <taxon>Malasseziales</taxon>
        <taxon>Malasseziaceae</taxon>
        <taxon>Malassezia</taxon>
    </lineage>
</organism>
<comment type="subcellular location">
    <subcellularLocation>
        <location evidence="1">Nucleus</location>
    </subcellularLocation>
</comment>
<dbReference type="InterPro" id="IPR046347">
    <property type="entry name" value="bZIP_sf"/>
</dbReference>
<protein>
    <submittedName>
        <fullName evidence="9">Transcription factor</fullName>
    </submittedName>
</protein>
<evidence type="ECO:0000313" key="9">
    <source>
        <dbReference type="EMBL" id="WFD35212.1"/>
    </source>
</evidence>
<feature type="domain" description="BZIP" evidence="8">
    <location>
        <begin position="155"/>
        <end position="218"/>
    </location>
</feature>
<feature type="coiled-coil region" evidence="6">
    <location>
        <begin position="180"/>
        <end position="207"/>
    </location>
</feature>
<sequence length="247" mass="27068">MTESMANIMNQVTVPMTTASSEASSYFSVVDVDPVTSMATSHSLPAMSFGGQIITPVTAQFAPSLLTSNAGRDTNYQLSQAQDNKPDQNMIPPKGIGGSRQRGIGEIGAASGLYMLSKANSEHSEEEGKPEKNSSKSAQKSNHDADNSDGNDIESLKRRNFLERNRQAALKCRQRKKAWLASLQAKVEYLQSDNESLQNTVEMLRSEVLLLKSVNNIIRKDNNRKDNNIPRVNRKAGHSTSMAPKVK</sequence>
<dbReference type="InterPro" id="IPR051027">
    <property type="entry name" value="bZIP_transcription_factors"/>
</dbReference>
<dbReference type="Proteomes" id="UP001219933">
    <property type="component" value="Chromosome 3"/>
</dbReference>
<proteinExistence type="predicted"/>
<dbReference type="PANTHER" id="PTHR19304">
    <property type="entry name" value="CYCLIC-AMP RESPONSE ELEMENT BINDING PROTEIN"/>
    <property type="match status" value="1"/>
</dbReference>
<keyword evidence="5" id="KW-0539">Nucleus</keyword>
<evidence type="ECO:0000256" key="2">
    <source>
        <dbReference type="ARBA" id="ARBA00023015"/>
    </source>
</evidence>
<evidence type="ECO:0000256" key="3">
    <source>
        <dbReference type="ARBA" id="ARBA00023125"/>
    </source>
</evidence>
<name>A0AAF0EYU3_9BASI</name>
<keyword evidence="6" id="KW-0175">Coiled coil</keyword>
<dbReference type="InterPro" id="IPR002112">
    <property type="entry name" value="Leuzip_Jun"/>
</dbReference>
<dbReference type="GO" id="GO:0003700">
    <property type="term" value="F:DNA-binding transcription factor activity"/>
    <property type="evidence" value="ECO:0007669"/>
    <property type="project" value="InterPro"/>
</dbReference>
<dbReference type="AlphaFoldDB" id="A0AAF0EYU3"/>
<feature type="region of interest" description="Disordered" evidence="7">
    <location>
        <begin position="221"/>
        <end position="247"/>
    </location>
</feature>
<dbReference type="Gene3D" id="1.20.5.170">
    <property type="match status" value="1"/>
</dbReference>
<evidence type="ECO:0000256" key="6">
    <source>
        <dbReference type="SAM" id="Coils"/>
    </source>
</evidence>
<dbReference type="FunFam" id="1.20.5.170:FF:000053">
    <property type="entry name" value="BZIP transcription factor AtfA"/>
    <property type="match status" value="1"/>
</dbReference>
<keyword evidence="4" id="KW-0804">Transcription</keyword>
<dbReference type="PROSITE" id="PS50217">
    <property type="entry name" value="BZIP"/>
    <property type="match status" value="1"/>
</dbReference>
<evidence type="ECO:0000256" key="1">
    <source>
        <dbReference type="ARBA" id="ARBA00004123"/>
    </source>
</evidence>
<feature type="compositionally biased region" description="Polar residues" evidence="7">
    <location>
        <begin position="238"/>
        <end position="247"/>
    </location>
</feature>
<evidence type="ECO:0000256" key="5">
    <source>
        <dbReference type="ARBA" id="ARBA00023242"/>
    </source>
</evidence>
<evidence type="ECO:0000256" key="4">
    <source>
        <dbReference type="ARBA" id="ARBA00023163"/>
    </source>
</evidence>
<keyword evidence="10" id="KW-1185">Reference proteome</keyword>
<evidence type="ECO:0000256" key="7">
    <source>
        <dbReference type="SAM" id="MobiDB-lite"/>
    </source>
</evidence>
<feature type="compositionally biased region" description="Basic and acidic residues" evidence="7">
    <location>
        <begin position="120"/>
        <end position="134"/>
    </location>
</feature>
<feature type="region of interest" description="Disordered" evidence="7">
    <location>
        <begin position="119"/>
        <end position="158"/>
    </location>
</feature>
<dbReference type="SUPFAM" id="SSF57959">
    <property type="entry name" value="Leucine zipper domain"/>
    <property type="match status" value="1"/>
</dbReference>
<dbReference type="EMBL" id="CP119879">
    <property type="protein sequence ID" value="WFD35212.1"/>
    <property type="molecule type" value="Genomic_DNA"/>
</dbReference>
<dbReference type="GO" id="GO:0003677">
    <property type="term" value="F:DNA binding"/>
    <property type="evidence" value="ECO:0007669"/>
    <property type="project" value="UniProtKB-KW"/>
</dbReference>
<evidence type="ECO:0000259" key="8">
    <source>
        <dbReference type="PROSITE" id="PS50217"/>
    </source>
</evidence>
<dbReference type="PRINTS" id="PR00043">
    <property type="entry name" value="LEUZIPPRJUN"/>
</dbReference>